<dbReference type="EMBL" id="JH817298">
    <property type="protein sequence ID" value="EKC24479.1"/>
    <property type="molecule type" value="Genomic_DNA"/>
</dbReference>
<dbReference type="SMART" id="SM00174">
    <property type="entry name" value="RHO"/>
    <property type="match status" value="1"/>
</dbReference>
<dbReference type="GO" id="GO:0003924">
    <property type="term" value="F:GTPase activity"/>
    <property type="evidence" value="ECO:0007669"/>
    <property type="project" value="InterPro"/>
</dbReference>
<protein>
    <submittedName>
        <fullName evidence="5 6">Rho-related GTP-binding protein RhoJ</fullName>
    </submittedName>
</protein>
<dbReference type="InterPro" id="IPR027417">
    <property type="entry name" value="P-loop_NTPase"/>
</dbReference>
<dbReference type="EnsemblMetazoa" id="G13472.6">
    <property type="protein sequence ID" value="G13472.6:cds"/>
    <property type="gene ID" value="G13472"/>
</dbReference>
<dbReference type="InterPro" id="IPR005225">
    <property type="entry name" value="Small_GTP-bd"/>
</dbReference>
<dbReference type="GO" id="GO:0016020">
    <property type="term" value="C:membrane"/>
    <property type="evidence" value="ECO:0007669"/>
    <property type="project" value="UniProtKB-SubCell"/>
</dbReference>
<organism evidence="5">
    <name type="scientific">Magallana gigas</name>
    <name type="common">Pacific oyster</name>
    <name type="synonym">Crassostrea gigas</name>
    <dbReference type="NCBI Taxonomy" id="29159"/>
    <lineage>
        <taxon>Eukaryota</taxon>
        <taxon>Metazoa</taxon>
        <taxon>Spiralia</taxon>
        <taxon>Lophotrochozoa</taxon>
        <taxon>Mollusca</taxon>
        <taxon>Bivalvia</taxon>
        <taxon>Autobranchia</taxon>
        <taxon>Pteriomorphia</taxon>
        <taxon>Ostreida</taxon>
        <taxon>Ostreoidea</taxon>
        <taxon>Ostreidae</taxon>
        <taxon>Magallana</taxon>
    </lineage>
</organism>
<dbReference type="EnsemblMetazoa" id="G13472.4">
    <property type="protein sequence ID" value="G13472.4:cds"/>
    <property type="gene ID" value="G13472"/>
</dbReference>
<dbReference type="EnsemblMetazoa" id="G13472.3">
    <property type="protein sequence ID" value="G13472.3:cds"/>
    <property type="gene ID" value="G13472"/>
</dbReference>
<proteinExistence type="predicted"/>
<dbReference type="KEGG" id="crg:105337859"/>
<dbReference type="EnsemblMetazoa" id="G13472.7">
    <property type="protein sequence ID" value="G13472.7:cds"/>
    <property type="gene ID" value="G13472"/>
</dbReference>
<dbReference type="FunFam" id="3.40.50.300:FF:002060">
    <property type="entry name" value="Rho family GTPase"/>
    <property type="match status" value="1"/>
</dbReference>
<dbReference type="SUPFAM" id="SSF52540">
    <property type="entry name" value="P-loop containing nucleoside triphosphate hydrolases"/>
    <property type="match status" value="1"/>
</dbReference>
<dbReference type="GO" id="GO:0005525">
    <property type="term" value="F:GTP binding"/>
    <property type="evidence" value="ECO:0007669"/>
    <property type="project" value="UniProtKB-KW"/>
</dbReference>
<name>K1PZH3_MAGGI</name>
<dbReference type="PROSITE" id="PS51420">
    <property type="entry name" value="RHO"/>
    <property type="match status" value="1"/>
</dbReference>
<evidence type="ECO:0000313" key="5">
    <source>
        <dbReference type="EMBL" id="EKC24479.1"/>
    </source>
</evidence>
<keyword evidence="3" id="KW-0342">GTP-binding</keyword>
<dbReference type="InterPro" id="IPR001806">
    <property type="entry name" value="Small_GTPase"/>
</dbReference>
<keyword evidence="4" id="KW-0472">Membrane</keyword>
<evidence type="ECO:0000256" key="2">
    <source>
        <dbReference type="ARBA" id="ARBA00022741"/>
    </source>
</evidence>
<reference evidence="5" key="1">
    <citation type="journal article" date="2012" name="Nature">
        <title>The oyster genome reveals stress adaptation and complexity of shell formation.</title>
        <authorList>
            <person name="Zhang G."/>
            <person name="Fang X."/>
            <person name="Guo X."/>
            <person name="Li L."/>
            <person name="Luo R."/>
            <person name="Xu F."/>
            <person name="Yang P."/>
            <person name="Zhang L."/>
            <person name="Wang X."/>
            <person name="Qi H."/>
            <person name="Xiong Z."/>
            <person name="Que H."/>
            <person name="Xie Y."/>
            <person name="Holland P.W."/>
            <person name="Paps J."/>
            <person name="Zhu Y."/>
            <person name="Wu F."/>
            <person name="Chen Y."/>
            <person name="Wang J."/>
            <person name="Peng C."/>
            <person name="Meng J."/>
            <person name="Yang L."/>
            <person name="Liu J."/>
            <person name="Wen B."/>
            <person name="Zhang N."/>
            <person name="Huang Z."/>
            <person name="Zhu Q."/>
            <person name="Feng Y."/>
            <person name="Mount A."/>
            <person name="Hedgecock D."/>
            <person name="Xu Z."/>
            <person name="Liu Y."/>
            <person name="Domazet-Loso T."/>
            <person name="Du Y."/>
            <person name="Sun X."/>
            <person name="Zhang S."/>
            <person name="Liu B."/>
            <person name="Cheng P."/>
            <person name="Jiang X."/>
            <person name="Li J."/>
            <person name="Fan D."/>
            <person name="Wang W."/>
            <person name="Fu W."/>
            <person name="Wang T."/>
            <person name="Wang B."/>
            <person name="Zhang J."/>
            <person name="Peng Z."/>
            <person name="Li Y."/>
            <person name="Li N."/>
            <person name="Wang J."/>
            <person name="Chen M."/>
            <person name="He Y."/>
            <person name="Tan F."/>
            <person name="Song X."/>
            <person name="Zheng Q."/>
            <person name="Huang R."/>
            <person name="Yang H."/>
            <person name="Du X."/>
            <person name="Chen L."/>
            <person name="Yang M."/>
            <person name="Gaffney P.M."/>
            <person name="Wang S."/>
            <person name="Luo L."/>
            <person name="She Z."/>
            <person name="Ming Y."/>
            <person name="Huang W."/>
            <person name="Zhang S."/>
            <person name="Huang B."/>
            <person name="Zhang Y."/>
            <person name="Qu T."/>
            <person name="Ni P."/>
            <person name="Miao G."/>
            <person name="Wang J."/>
            <person name="Wang Q."/>
            <person name="Steinberg C.E."/>
            <person name="Wang H."/>
            <person name="Li N."/>
            <person name="Qian L."/>
            <person name="Zhang G."/>
            <person name="Li Y."/>
            <person name="Yang H."/>
            <person name="Liu X."/>
            <person name="Wang J."/>
            <person name="Yin Y."/>
            <person name="Wang J."/>
        </authorList>
    </citation>
    <scope>NUCLEOTIDE SEQUENCE [LARGE SCALE GENOMIC DNA]</scope>
    <source>
        <strain evidence="5">05x7-T-G4-1.051#20</strain>
    </source>
</reference>
<evidence type="ECO:0000256" key="4">
    <source>
        <dbReference type="ARBA" id="ARBA00023136"/>
    </source>
</evidence>
<dbReference type="Proteomes" id="UP000005408">
    <property type="component" value="Unassembled WGS sequence"/>
</dbReference>
<evidence type="ECO:0000313" key="6">
    <source>
        <dbReference type="EnsemblMetazoa" id="G13472.1:cds"/>
    </source>
</evidence>
<dbReference type="SMART" id="SM00175">
    <property type="entry name" value="RAB"/>
    <property type="match status" value="1"/>
</dbReference>
<dbReference type="OrthoDB" id="6076341at2759"/>
<comment type="subcellular location">
    <subcellularLocation>
        <location evidence="1">Membrane</location>
    </subcellularLocation>
</comment>
<evidence type="ECO:0000313" key="7">
    <source>
        <dbReference type="Proteomes" id="UP000005408"/>
    </source>
</evidence>
<gene>
    <name evidence="5" type="ORF">CGI_10019582</name>
</gene>
<dbReference type="OMA" id="KTDMREN"/>
<dbReference type="EnsemblMetazoa" id="G13472.1">
    <property type="protein sequence ID" value="G13472.1:cds"/>
    <property type="gene ID" value="G13472"/>
</dbReference>
<evidence type="ECO:0000256" key="1">
    <source>
        <dbReference type="ARBA" id="ARBA00004370"/>
    </source>
</evidence>
<dbReference type="CDD" id="cd00157">
    <property type="entry name" value="Rho"/>
    <property type="match status" value="1"/>
</dbReference>
<dbReference type="NCBIfam" id="TIGR00231">
    <property type="entry name" value="small_GTP"/>
    <property type="match status" value="1"/>
</dbReference>
<dbReference type="InterPro" id="IPR003578">
    <property type="entry name" value="Small_GTPase_Rho"/>
</dbReference>
<dbReference type="Gene3D" id="3.40.50.300">
    <property type="entry name" value="P-loop containing nucleotide triphosphate hydrolases"/>
    <property type="match status" value="1"/>
</dbReference>
<dbReference type="GO" id="GO:0007264">
    <property type="term" value="P:small GTPase-mediated signal transduction"/>
    <property type="evidence" value="ECO:0007669"/>
    <property type="project" value="InterPro"/>
</dbReference>
<dbReference type="HOGENOM" id="CLU_041217_21_3_1"/>
<reference evidence="6" key="2">
    <citation type="submission" date="2022-08" db="UniProtKB">
        <authorList>
            <consortium name="EnsemblMetazoa"/>
        </authorList>
    </citation>
    <scope>IDENTIFICATION</scope>
    <source>
        <strain evidence="6">05x7-T-G4-1.051#20</strain>
    </source>
</reference>
<dbReference type="Pfam" id="PF00071">
    <property type="entry name" value="Ras"/>
    <property type="match status" value="1"/>
</dbReference>
<dbReference type="SMART" id="SM00173">
    <property type="entry name" value="RAS"/>
    <property type="match status" value="1"/>
</dbReference>
<accession>K1PZH3</accession>
<dbReference type="AlphaFoldDB" id="K1PZH3"/>
<sequence>MAEDPSAAGDVDSSPKKIKVTAVGDSGVGKTCMLMTFANDEFPTDGRIPSLYEGGTIKAGRNDAYEVPVTIEVCNTNYTLGLTDTIGEDEYRRLRELFTSGTDVFLVCFSVADPETLENVKRNWLTEIRILSPKASYILVGTKTDMRENTEVISRLKETNKRPISSQDGVKFANANGAKSYVECSAMNKDGLKDVFEQCVMAATNQQPAKVKDKYKEKHSVGQCAVS</sequence>
<dbReference type="PROSITE" id="PS51421">
    <property type="entry name" value="RAS"/>
    <property type="match status" value="1"/>
</dbReference>
<evidence type="ECO:0000256" key="3">
    <source>
        <dbReference type="ARBA" id="ARBA00023134"/>
    </source>
</evidence>
<dbReference type="PROSITE" id="PS51419">
    <property type="entry name" value="RAB"/>
    <property type="match status" value="1"/>
</dbReference>
<dbReference type="PANTHER" id="PTHR24072">
    <property type="entry name" value="RHO FAMILY GTPASE"/>
    <property type="match status" value="1"/>
</dbReference>
<keyword evidence="2" id="KW-0547">Nucleotide-binding</keyword>
<keyword evidence="7" id="KW-1185">Reference proteome</keyword>
<dbReference type="PRINTS" id="PR00449">
    <property type="entry name" value="RASTRNSFRMNG"/>
</dbReference>